<keyword evidence="10 13" id="KW-0408">Iron</keyword>
<evidence type="ECO:0000256" key="1">
    <source>
        <dbReference type="ARBA" id="ARBA00001971"/>
    </source>
</evidence>
<dbReference type="InterPro" id="IPR050476">
    <property type="entry name" value="Insect_CytP450_Detox"/>
</dbReference>
<evidence type="ECO:0000256" key="6">
    <source>
        <dbReference type="ARBA" id="ARBA00022723"/>
    </source>
</evidence>
<gene>
    <name evidence="15" type="ORF">MELIAE_LOCUS8585</name>
</gene>
<keyword evidence="11 14" id="KW-0503">Monooxygenase</keyword>
<dbReference type="GO" id="GO:0020037">
    <property type="term" value="F:heme binding"/>
    <property type="evidence" value="ECO:0007669"/>
    <property type="project" value="InterPro"/>
</dbReference>
<dbReference type="GO" id="GO:0004497">
    <property type="term" value="F:monooxygenase activity"/>
    <property type="evidence" value="ECO:0007669"/>
    <property type="project" value="UniProtKB-KW"/>
</dbReference>
<comment type="cofactor">
    <cofactor evidence="1 13">
        <name>heme</name>
        <dbReference type="ChEBI" id="CHEBI:30413"/>
    </cofactor>
</comment>
<dbReference type="SUPFAM" id="SSF48264">
    <property type="entry name" value="Cytochrome P450"/>
    <property type="match status" value="1"/>
</dbReference>
<organism evidence="15 16">
    <name type="scientific">Brassicogethes aeneus</name>
    <name type="common">Rape pollen beetle</name>
    <name type="synonym">Meligethes aeneus</name>
    <dbReference type="NCBI Taxonomy" id="1431903"/>
    <lineage>
        <taxon>Eukaryota</taxon>
        <taxon>Metazoa</taxon>
        <taxon>Ecdysozoa</taxon>
        <taxon>Arthropoda</taxon>
        <taxon>Hexapoda</taxon>
        <taxon>Insecta</taxon>
        <taxon>Pterygota</taxon>
        <taxon>Neoptera</taxon>
        <taxon>Endopterygota</taxon>
        <taxon>Coleoptera</taxon>
        <taxon>Polyphaga</taxon>
        <taxon>Cucujiformia</taxon>
        <taxon>Nitidulidae</taxon>
        <taxon>Meligethinae</taxon>
        <taxon>Brassicogethes</taxon>
    </lineage>
</organism>
<accession>A0A9P0B792</accession>
<comment type="similarity">
    <text evidence="4 14">Belongs to the cytochrome P450 family.</text>
</comment>
<dbReference type="InterPro" id="IPR002401">
    <property type="entry name" value="Cyt_P450_E_grp-I"/>
</dbReference>
<dbReference type="PRINTS" id="PR00385">
    <property type="entry name" value="P450"/>
</dbReference>
<evidence type="ECO:0000256" key="3">
    <source>
        <dbReference type="ARBA" id="ARBA00004406"/>
    </source>
</evidence>
<proteinExistence type="inferred from homology"/>
<evidence type="ECO:0000256" key="14">
    <source>
        <dbReference type="RuleBase" id="RU000461"/>
    </source>
</evidence>
<dbReference type="Gene3D" id="1.10.630.10">
    <property type="entry name" value="Cytochrome P450"/>
    <property type="match status" value="1"/>
</dbReference>
<keyword evidence="6 13" id="KW-0479">Metal-binding</keyword>
<evidence type="ECO:0000256" key="11">
    <source>
        <dbReference type="ARBA" id="ARBA00023033"/>
    </source>
</evidence>
<dbReference type="PRINTS" id="PR00463">
    <property type="entry name" value="EP450I"/>
</dbReference>
<dbReference type="GO" id="GO:0005506">
    <property type="term" value="F:iron ion binding"/>
    <property type="evidence" value="ECO:0007669"/>
    <property type="project" value="InterPro"/>
</dbReference>
<dbReference type="Pfam" id="PF00067">
    <property type="entry name" value="p450"/>
    <property type="match status" value="1"/>
</dbReference>
<keyword evidence="9 14" id="KW-0560">Oxidoreductase</keyword>
<comment type="subcellular location">
    <subcellularLocation>
        <location evidence="3">Endoplasmic reticulum membrane</location>
        <topology evidence="3">Peripheral membrane protein</topology>
    </subcellularLocation>
    <subcellularLocation>
        <location evidence="2">Microsome membrane</location>
        <topology evidence="2">Peripheral membrane protein</topology>
    </subcellularLocation>
</comment>
<dbReference type="InterPro" id="IPR001128">
    <property type="entry name" value="Cyt_P450"/>
</dbReference>
<protein>
    <recommendedName>
        <fullName evidence="17">Cytochrome P450</fullName>
    </recommendedName>
</protein>
<evidence type="ECO:0000256" key="12">
    <source>
        <dbReference type="ARBA" id="ARBA00023136"/>
    </source>
</evidence>
<dbReference type="PANTHER" id="PTHR24292:SF45">
    <property type="entry name" value="CYTOCHROME P450 6G1-RELATED"/>
    <property type="match status" value="1"/>
</dbReference>
<keyword evidence="12" id="KW-0472">Membrane</keyword>
<evidence type="ECO:0000256" key="8">
    <source>
        <dbReference type="ARBA" id="ARBA00022848"/>
    </source>
</evidence>
<evidence type="ECO:0000256" key="10">
    <source>
        <dbReference type="ARBA" id="ARBA00023004"/>
    </source>
</evidence>
<dbReference type="OrthoDB" id="2789670at2759"/>
<dbReference type="GO" id="GO:0005789">
    <property type="term" value="C:endoplasmic reticulum membrane"/>
    <property type="evidence" value="ECO:0007669"/>
    <property type="project" value="UniProtKB-SubCell"/>
</dbReference>
<feature type="binding site" description="axial binding residue" evidence="13">
    <location>
        <position position="446"/>
    </location>
    <ligand>
        <name>heme</name>
        <dbReference type="ChEBI" id="CHEBI:30413"/>
    </ligand>
    <ligandPart>
        <name>Fe</name>
        <dbReference type="ChEBI" id="CHEBI:18248"/>
    </ligandPart>
</feature>
<evidence type="ECO:0008006" key="17">
    <source>
        <dbReference type="Google" id="ProtNLM"/>
    </source>
</evidence>
<dbReference type="PROSITE" id="PS00086">
    <property type="entry name" value="CYTOCHROME_P450"/>
    <property type="match status" value="1"/>
</dbReference>
<dbReference type="GO" id="GO:0016705">
    <property type="term" value="F:oxidoreductase activity, acting on paired donors, with incorporation or reduction of molecular oxygen"/>
    <property type="evidence" value="ECO:0007669"/>
    <property type="project" value="InterPro"/>
</dbReference>
<dbReference type="PANTHER" id="PTHR24292">
    <property type="entry name" value="CYTOCHROME P450"/>
    <property type="match status" value="1"/>
</dbReference>
<keyword evidence="8" id="KW-0492">Microsome</keyword>
<dbReference type="AlphaFoldDB" id="A0A9P0B792"/>
<evidence type="ECO:0000256" key="5">
    <source>
        <dbReference type="ARBA" id="ARBA00022617"/>
    </source>
</evidence>
<evidence type="ECO:0000256" key="2">
    <source>
        <dbReference type="ARBA" id="ARBA00004174"/>
    </source>
</evidence>
<reference evidence="15" key="1">
    <citation type="submission" date="2021-12" db="EMBL/GenBank/DDBJ databases">
        <authorList>
            <person name="King R."/>
        </authorList>
    </citation>
    <scope>NUCLEOTIDE SEQUENCE</scope>
</reference>
<evidence type="ECO:0000313" key="15">
    <source>
        <dbReference type="EMBL" id="CAH0558019.1"/>
    </source>
</evidence>
<evidence type="ECO:0000256" key="13">
    <source>
        <dbReference type="PIRSR" id="PIRSR602401-1"/>
    </source>
</evidence>
<keyword evidence="5 13" id="KW-0349">Heme</keyword>
<dbReference type="InterPro" id="IPR036396">
    <property type="entry name" value="Cyt_P450_sf"/>
</dbReference>
<name>A0A9P0B792_BRAAE</name>
<dbReference type="InterPro" id="IPR017972">
    <property type="entry name" value="Cyt_P450_CS"/>
</dbReference>
<keyword evidence="7" id="KW-0256">Endoplasmic reticulum</keyword>
<evidence type="ECO:0000256" key="7">
    <source>
        <dbReference type="ARBA" id="ARBA00022824"/>
    </source>
</evidence>
<dbReference type="FunFam" id="1.10.630.10:FF:000042">
    <property type="entry name" value="Cytochrome P450"/>
    <property type="match status" value="1"/>
</dbReference>
<dbReference type="EMBL" id="OV121136">
    <property type="protein sequence ID" value="CAH0558019.1"/>
    <property type="molecule type" value="Genomic_DNA"/>
</dbReference>
<evidence type="ECO:0000256" key="9">
    <source>
        <dbReference type="ARBA" id="ARBA00023002"/>
    </source>
</evidence>
<dbReference type="CDD" id="cd11056">
    <property type="entry name" value="CYP6-like"/>
    <property type="match status" value="1"/>
</dbReference>
<evidence type="ECO:0000256" key="4">
    <source>
        <dbReference type="ARBA" id="ARBA00010617"/>
    </source>
</evidence>
<keyword evidence="16" id="KW-1185">Reference proteome</keyword>
<evidence type="ECO:0000313" key="16">
    <source>
        <dbReference type="Proteomes" id="UP001154078"/>
    </source>
</evidence>
<dbReference type="Proteomes" id="UP001154078">
    <property type="component" value="Chromosome 5"/>
</dbReference>
<sequence length="501" mass="58046">MFLSIYKQLPWPTLLLLVLSLYVIYKYLTRNHDYWAKRNVPYVPPVFLAGGLWEVFKGKAQIGKHLGNLYLKFPNEPYFGIYIMGKPYLVLRSPEIIKSVTIRDFGNFEDRTFACDKKADAMAGNSLFIIRNPDWRNIRNKVSPIFTTGKLKLMFPIMKKHCNDMVDYVESQTDVEVDIKEVSAKYMTDLVASCFFGIDIFSFGKEDSEFRQHSKNMFDLGISKSFNMFCYFFVPKLVSIFKLHLLDTDFLQNVFMSTLEYREKHKNTRNDFVDLLISIRDNLKETPQDSVIDTNRMVSLAITFFIAGFETTSNAVAFALYELCIDQESQEKLRNEINKHIKTEEDITFESVQSLRYLEMVLCETLRRYPFGPFLNRNCKQDYLIKETGFKIDKGTPVLIPIDGLHNDPQYFPEPEKFDPERFADGSKHMVQACTYLPFGSGPRNCIGDRFGSICAKVGLVYFLRKYKVEKCPSTPVPVILETKSPFMTPINGLPMIIKKV</sequence>